<evidence type="ECO:0000313" key="2">
    <source>
        <dbReference type="EMBL" id="WVZ13629.1"/>
    </source>
</evidence>
<dbReference type="AlphaFoldDB" id="A0AAQ3RZE0"/>
<evidence type="ECO:0000256" key="1">
    <source>
        <dbReference type="SAM" id="MobiDB-lite"/>
    </source>
</evidence>
<accession>A0AAQ3RZE0</accession>
<keyword evidence="3" id="KW-1185">Reference proteome</keyword>
<gene>
    <name evidence="2" type="ORF">V8G54_011195</name>
</gene>
<feature type="compositionally biased region" description="Polar residues" evidence="1">
    <location>
        <begin position="129"/>
        <end position="142"/>
    </location>
</feature>
<name>A0AAQ3RZE0_VIGMU</name>
<feature type="region of interest" description="Disordered" evidence="1">
    <location>
        <begin position="201"/>
        <end position="254"/>
    </location>
</feature>
<feature type="compositionally biased region" description="Basic and acidic residues" evidence="1">
    <location>
        <begin position="225"/>
        <end position="239"/>
    </location>
</feature>
<evidence type="ECO:0000313" key="3">
    <source>
        <dbReference type="Proteomes" id="UP001374535"/>
    </source>
</evidence>
<dbReference type="EMBL" id="CP144697">
    <property type="protein sequence ID" value="WVZ13629.1"/>
    <property type="molecule type" value="Genomic_DNA"/>
</dbReference>
<protein>
    <submittedName>
        <fullName evidence="2">Uncharacterized protein</fullName>
    </submittedName>
</protein>
<feature type="region of interest" description="Disordered" evidence="1">
    <location>
        <begin position="124"/>
        <end position="147"/>
    </location>
</feature>
<reference evidence="2 3" key="1">
    <citation type="journal article" date="2023" name="Life. Sci Alliance">
        <title>Evolutionary insights into 3D genome organization and epigenetic landscape of Vigna mungo.</title>
        <authorList>
            <person name="Junaid A."/>
            <person name="Singh B."/>
            <person name="Bhatia S."/>
        </authorList>
    </citation>
    <scope>NUCLEOTIDE SEQUENCE [LARGE SCALE GENOMIC DNA]</scope>
    <source>
        <strain evidence="2">Urdbean</strain>
    </source>
</reference>
<feature type="compositionally biased region" description="Low complexity" evidence="1">
    <location>
        <begin position="210"/>
        <end position="224"/>
    </location>
</feature>
<organism evidence="2 3">
    <name type="scientific">Vigna mungo</name>
    <name type="common">Black gram</name>
    <name type="synonym">Phaseolus mungo</name>
    <dbReference type="NCBI Taxonomy" id="3915"/>
    <lineage>
        <taxon>Eukaryota</taxon>
        <taxon>Viridiplantae</taxon>
        <taxon>Streptophyta</taxon>
        <taxon>Embryophyta</taxon>
        <taxon>Tracheophyta</taxon>
        <taxon>Spermatophyta</taxon>
        <taxon>Magnoliopsida</taxon>
        <taxon>eudicotyledons</taxon>
        <taxon>Gunneridae</taxon>
        <taxon>Pentapetalae</taxon>
        <taxon>rosids</taxon>
        <taxon>fabids</taxon>
        <taxon>Fabales</taxon>
        <taxon>Fabaceae</taxon>
        <taxon>Papilionoideae</taxon>
        <taxon>50 kb inversion clade</taxon>
        <taxon>NPAAA clade</taxon>
        <taxon>indigoferoid/millettioid clade</taxon>
        <taxon>Phaseoleae</taxon>
        <taxon>Vigna</taxon>
    </lineage>
</organism>
<sequence length="481" mass="53840">MAVTRGVGGALVATRGGWARSNDGDWSDGVVACEPKWRKGLRSHRRHHWRRSVPEKSSGEMVALGSAGKDEGLLVHCLKKQVEQFHLPREEFLKLQRRRRSPRCSATLSATTFRVPPLHFARRHYCNSPPDSETATTHSSLPSPKLQLSRCIVAPPLPSARRHCNSPPLHSRDVIFDETRMAMHPENSGSEKKILVEVEHTTNGAGTPGGTEENQTGEGQVENGRTIEENRSDEFRTDLGDDTDGTSGEGSHGKAAGVDLRNYQLVLILGMKCIGSSLRTLPSGLLTGIRQACLSIATFWVMGWYDDRRHSYKVVAMVLDSHILQSCVWVHNMGDEGISSEEPEIVQIFSYDLKNDTYRYLSVPEVVLKRSTLTSLEVLNSCLYVSFNDRERYFVVLVLKDVQDVRLVSISLHSLSISSLRMPVFFTMSGDMLLLIRMCNCIIYNLKDNKVERTQSFHIDTPVFDGDIISFDYVPSLISPI</sequence>
<proteinExistence type="predicted"/>
<dbReference type="Proteomes" id="UP001374535">
    <property type="component" value="Chromosome 4"/>
</dbReference>